<evidence type="ECO:0000256" key="1">
    <source>
        <dbReference type="ARBA" id="ARBA00022741"/>
    </source>
</evidence>
<keyword evidence="2" id="KW-0067">ATP-binding</keyword>
<keyword evidence="1" id="KW-0547">Nucleotide-binding</keyword>
<dbReference type="Gene3D" id="1.25.40.10">
    <property type="entry name" value="Tetratricopeptide repeat domain"/>
    <property type="match status" value="1"/>
</dbReference>
<dbReference type="EMBL" id="VIWX01000002">
    <property type="protein sequence ID" value="TWF95248.1"/>
    <property type="molecule type" value="Genomic_DNA"/>
</dbReference>
<evidence type="ECO:0000313" key="4">
    <source>
        <dbReference type="EMBL" id="TWF95248.1"/>
    </source>
</evidence>
<dbReference type="PANTHER" id="PTHR16305">
    <property type="entry name" value="TESTICULAR SOLUBLE ADENYLYL CYCLASE"/>
    <property type="match status" value="1"/>
</dbReference>
<dbReference type="SUPFAM" id="SSF48452">
    <property type="entry name" value="TPR-like"/>
    <property type="match status" value="1"/>
</dbReference>
<dbReference type="AlphaFoldDB" id="A0A561U7A8"/>
<dbReference type="Pfam" id="PF13191">
    <property type="entry name" value="AAA_16"/>
    <property type="match status" value="1"/>
</dbReference>
<sequence length="928" mass="99095">MTAAEPVIFGREPELGELRELVASLVSGAGGAVWLEGEPGIGKTALLGQVIAEAARNGCVVRHATADRLSAQFPLSLLLNCLGIGPDAHEEELRELHGRLSAADPAAPVVADELAELVVTWCVTAPVVLLVDDVQWADEASLLVWQRLRALTEQHPLLLVAASGPARGRTEERGGGARRIVLPPLEDTAIASLAAHLASAAAPGPRLRRMLAGAAGNPRYAREIVRSLSRERLLEVGNGTAELTGEVAVSRSLAESVLGGLGFFDGQMIGLLRMAAMLGPAFSVTELSTVSERPVSDLVGHVEDVLSTGVLVESGLQLSFRHELVRQSLYETTPTALRLALHGQAAQVLRESGAPVERVGEQLLASISTGDAELDESGVDWLVRHGRELAHRVPACAAELLGAALVPLPAEDEHREVLLTARALALVQLEQSEQAHDLSERALDEVADPVRAAELTWYLVWSLAARRMADEAAAVIEKAETAAGFELRWLARMRAKLAQAHLMRGASAEAEATVDRALTEAHASEDDYALGLALHVRGTARARNSDLAEALVCYQQAASALGDDLEHADLRLQVLSNRMMLLFALGHAEEAGSALHEMLEIAERSATPSRLAVVRLSAANHYFTVGRWDDAAAELQAAGELTGEMTSHQLRWLHGISAMLAGHRGNRAAFEQLLAVAGEPTPDSQENSGFLMVASVLRAEIDGEPQRAVAMLTDVMDTSERFGSSYVWLPMLVRLARDIGNEEIATRATNTCVGGATVGAAPNILAAAQHCRGLLERDPITLRAAIEHYDKTTQPPKLARAVEDLAVVLAENGDKPAARKAYAQAVEVYVGLGAHWDLQRSAARMSPHGIRSPRGKRPRATTGWPALTRTERQVALLVGDGMSNPEIAAELFASRRTIEVHVSHVLAKLGVRSRVEVAVEAAGQQAQA</sequence>
<dbReference type="GO" id="GO:0005524">
    <property type="term" value="F:ATP binding"/>
    <property type="evidence" value="ECO:0007669"/>
    <property type="project" value="UniProtKB-KW"/>
</dbReference>
<dbReference type="Pfam" id="PF00196">
    <property type="entry name" value="GerE"/>
    <property type="match status" value="1"/>
</dbReference>
<dbReference type="GO" id="GO:0006355">
    <property type="term" value="P:regulation of DNA-templated transcription"/>
    <property type="evidence" value="ECO:0007669"/>
    <property type="project" value="InterPro"/>
</dbReference>
<dbReference type="InterPro" id="IPR036388">
    <property type="entry name" value="WH-like_DNA-bd_sf"/>
</dbReference>
<dbReference type="Gene3D" id="3.40.50.300">
    <property type="entry name" value="P-loop containing nucleotide triphosphate hydrolases"/>
    <property type="match status" value="1"/>
</dbReference>
<dbReference type="PROSITE" id="PS50043">
    <property type="entry name" value="HTH_LUXR_2"/>
    <property type="match status" value="1"/>
</dbReference>
<dbReference type="GO" id="GO:0005737">
    <property type="term" value="C:cytoplasm"/>
    <property type="evidence" value="ECO:0007669"/>
    <property type="project" value="TreeGrafter"/>
</dbReference>
<dbReference type="InterPro" id="IPR027417">
    <property type="entry name" value="P-loop_NTPase"/>
</dbReference>
<dbReference type="Proteomes" id="UP000316184">
    <property type="component" value="Unassembled WGS sequence"/>
</dbReference>
<organism evidence="4 5">
    <name type="scientific">Saccharopolyspora dendranthemae</name>
    <dbReference type="NCBI Taxonomy" id="1181886"/>
    <lineage>
        <taxon>Bacteria</taxon>
        <taxon>Bacillati</taxon>
        <taxon>Actinomycetota</taxon>
        <taxon>Actinomycetes</taxon>
        <taxon>Pseudonocardiales</taxon>
        <taxon>Pseudonocardiaceae</taxon>
        <taxon>Saccharopolyspora</taxon>
    </lineage>
</organism>
<evidence type="ECO:0000313" key="5">
    <source>
        <dbReference type="Proteomes" id="UP000316184"/>
    </source>
</evidence>
<reference evidence="4 5" key="1">
    <citation type="submission" date="2019-06" db="EMBL/GenBank/DDBJ databases">
        <title>Sequencing the genomes of 1000 actinobacteria strains.</title>
        <authorList>
            <person name="Klenk H.-P."/>
        </authorList>
    </citation>
    <scope>NUCLEOTIDE SEQUENCE [LARGE SCALE GENOMIC DNA]</scope>
    <source>
        <strain evidence="4 5">DSM 46699</strain>
    </source>
</reference>
<dbReference type="SUPFAM" id="SSF52540">
    <property type="entry name" value="P-loop containing nucleoside triphosphate hydrolases"/>
    <property type="match status" value="1"/>
</dbReference>
<dbReference type="CDD" id="cd06170">
    <property type="entry name" value="LuxR_C_like"/>
    <property type="match status" value="1"/>
</dbReference>
<keyword evidence="5" id="KW-1185">Reference proteome</keyword>
<dbReference type="InterPro" id="IPR041664">
    <property type="entry name" value="AAA_16"/>
</dbReference>
<evidence type="ECO:0000256" key="2">
    <source>
        <dbReference type="ARBA" id="ARBA00022840"/>
    </source>
</evidence>
<protein>
    <submittedName>
        <fullName evidence="4">Putative ATPase</fullName>
    </submittedName>
</protein>
<gene>
    <name evidence="4" type="ORF">FHU35_12242</name>
</gene>
<comment type="caution">
    <text evidence="4">The sequence shown here is derived from an EMBL/GenBank/DDBJ whole genome shotgun (WGS) entry which is preliminary data.</text>
</comment>
<accession>A0A561U7A8</accession>
<dbReference type="PANTHER" id="PTHR16305:SF35">
    <property type="entry name" value="TRANSCRIPTIONAL ACTIVATOR DOMAIN"/>
    <property type="match status" value="1"/>
</dbReference>
<dbReference type="SUPFAM" id="SSF46894">
    <property type="entry name" value="C-terminal effector domain of the bipartite response regulators"/>
    <property type="match status" value="1"/>
</dbReference>
<feature type="domain" description="HTH luxR-type" evidence="3">
    <location>
        <begin position="860"/>
        <end position="925"/>
    </location>
</feature>
<dbReference type="InterPro" id="IPR000792">
    <property type="entry name" value="Tscrpt_reg_LuxR_C"/>
</dbReference>
<dbReference type="InterPro" id="IPR011990">
    <property type="entry name" value="TPR-like_helical_dom_sf"/>
</dbReference>
<proteinExistence type="predicted"/>
<name>A0A561U7A8_9PSEU</name>
<dbReference type="PRINTS" id="PR00038">
    <property type="entry name" value="HTHLUXR"/>
</dbReference>
<dbReference type="GO" id="GO:0003677">
    <property type="term" value="F:DNA binding"/>
    <property type="evidence" value="ECO:0007669"/>
    <property type="project" value="InterPro"/>
</dbReference>
<dbReference type="SMART" id="SM00421">
    <property type="entry name" value="HTH_LUXR"/>
    <property type="match status" value="1"/>
</dbReference>
<evidence type="ECO:0000259" key="3">
    <source>
        <dbReference type="PROSITE" id="PS50043"/>
    </source>
</evidence>
<dbReference type="GO" id="GO:0004016">
    <property type="term" value="F:adenylate cyclase activity"/>
    <property type="evidence" value="ECO:0007669"/>
    <property type="project" value="TreeGrafter"/>
</dbReference>
<dbReference type="InterPro" id="IPR016032">
    <property type="entry name" value="Sig_transdc_resp-reg_C-effctor"/>
</dbReference>
<dbReference type="Gene3D" id="1.10.10.10">
    <property type="entry name" value="Winged helix-like DNA-binding domain superfamily/Winged helix DNA-binding domain"/>
    <property type="match status" value="1"/>
</dbReference>